<sequence>MCFFARSSSIWLAVGPSEQDSSPDFYLRWKHCETPGIKTLCNLRTLLNKLQKDHRDDVYTYTSGHLNPSKLYRPLETILYHWPNANRPKEANVFGVEKPSYKKIKKMKDALAYFTINTAVGPKDAENTPLLRYLNPLTRGSHTLEEDLIPKKGLREEGSPERPKREELRWPKMKVLKYKEVKSSRECAMCPPGRDEFQYLSSHLAGITKADKYRKFLSFQKQVLAKQDVWKSDFTGSKVATCHEKKLEQLQKICVCDPEEFNRLQVFGEVFEDICNSSLIFGDILKEIKVRETCFSQITIESHTLLTYIQGLETRRVRTADVDQAREDLRVLVMTIKANTLLLKNIPESPEKNVMKEERLTLIEKVEKKRCEVLNKWDEIQALEREIKTTLVHTGILHITENKIKSLEVCKLFI</sequence>
<keyword evidence="1" id="KW-0175">Coiled coil</keyword>
<evidence type="ECO:0000256" key="1">
    <source>
        <dbReference type="ARBA" id="ARBA00023054"/>
    </source>
</evidence>
<dbReference type="PANTHER" id="PTHR34916">
    <property type="entry name" value="GI:13385330"/>
    <property type="match status" value="1"/>
</dbReference>
<organism evidence="3">
    <name type="scientific">Balaenoptera musculus</name>
    <name type="common">Blue whale</name>
    <dbReference type="NCBI Taxonomy" id="9771"/>
    <lineage>
        <taxon>Eukaryota</taxon>
        <taxon>Metazoa</taxon>
        <taxon>Chordata</taxon>
        <taxon>Craniata</taxon>
        <taxon>Vertebrata</taxon>
        <taxon>Euteleostomi</taxon>
        <taxon>Mammalia</taxon>
        <taxon>Eutheria</taxon>
        <taxon>Laurasiatheria</taxon>
        <taxon>Artiodactyla</taxon>
        <taxon>Whippomorpha</taxon>
        <taxon>Cetacea</taxon>
        <taxon>Mysticeti</taxon>
        <taxon>Balaenopteridae</taxon>
        <taxon>Balaenoptera</taxon>
    </lineage>
</organism>
<protein>
    <submittedName>
        <fullName evidence="3">Chromosome 6 open reading frame 118</fullName>
    </submittedName>
</protein>
<dbReference type="OMA" id="QEGLWKF"/>
<feature type="domain" description="Translin-associated factor X-interacting protein 1 N-terminal" evidence="2">
    <location>
        <begin position="244"/>
        <end position="338"/>
    </location>
</feature>
<name>A0A8C0HZ05_BALMU</name>
<evidence type="ECO:0000313" key="3">
    <source>
        <dbReference type="Ensembl" id="ENSBMSP00010014201.1"/>
    </source>
</evidence>
<reference evidence="3" key="1">
    <citation type="submission" date="2023-09" db="UniProtKB">
        <authorList>
            <consortium name="Ensembl"/>
        </authorList>
    </citation>
    <scope>IDENTIFICATION</scope>
</reference>
<evidence type="ECO:0000259" key="2">
    <source>
        <dbReference type="Pfam" id="PF15739"/>
    </source>
</evidence>
<dbReference type="InterPro" id="IPR032755">
    <property type="entry name" value="TSNAXIP1_N"/>
</dbReference>
<proteinExistence type="predicted"/>
<gene>
    <name evidence="3" type="primary">C6orf118</name>
</gene>
<dbReference type="AlphaFoldDB" id="A0A8C0HZ05"/>
<dbReference type="GeneTree" id="ENSGT00390000009877"/>
<dbReference type="Pfam" id="PF15739">
    <property type="entry name" value="TSNAXIP1_N"/>
    <property type="match status" value="1"/>
</dbReference>
<dbReference type="Ensembl" id="ENSBMST00010015739.1">
    <property type="protein sequence ID" value="ENSBMSP00010014201.1"/>
    <property type="gene ID" value="ENSBMSG00010010372.1"/>
</dbReference>
<accession>A0A8C0HZ05</accession>
<dbReference type="PANTHER" id="PTHR34916:SF1">
    <property type="entry name" value="GI:13385330"/>
    <property type="match status" value="1"/>
</dbReference>